<dbReference type="Gene3D" id="3.40.525.10">
    <property type="entry name" value="CRAL-TRIO lipid binding domain"/>
    <property type="match status" value="1"/>
</dbReference>
<organism evidence="2 3">
    <name type="scientific">Bicyclus anynana</name>
    <name type="common">Squinting bush brown butterfly</name>
    <dbReference type="NCBI Taxonomy" id="110368"/>
    <lineage>
        <taxon>Eukaryota</taxon>
        <taxon>Metazoa</taxon>
        <taxon>Ecdysozoa</taxon>
        <taxon>Arthropoda</taxon>
        <taxon>Hexapoda</taxon>
        <taxon>Insecta</taxon>
        <taxon>Pterygota</taxon>
        <taxon>Neoptera</taxon>
        <taxon>Endopterygota</taxon>
        <taxon>Lepidoptera</taxon>
        <taxon>Glossata</taxon>
        <taxon>Ditrysia</taxon>
        <taxon>Papilionoidea</taxon>
        <taxon>Nymphalidae</taxon>
        <taxon>Satyrinae</taxon>
        <taxon>Satyrini</taxon>
        <taxon>Mycalesina</taxon>
        <taxon>Bicyclus</taxon>
    </lineage>
</organism>
<dbReference type="PANTHER" id="PTHR10174:SF222">
    <property type="entry name" value="GH10083P-RELATED"/>
    <property type="match status" value="1"/>
</dbReference>
<protein>
    <submittedName>
        <fullName evidence="3">Alpha-tocopherol transfer protein-like</fullName>
    </submittedName>
</protein>
<dbReference type="SUPFAM" id="SSF52087">
    <property type="entry name" value="CRAL/TRIO domain"/>
    <property type="match status" value="1"/>
</dbReference>
<dbReference type="GeneID" id="112054171"/>
<dbReference type="InterPro" id="IPR036865">
    <property type="entry name" value="CRAL-TRIO_dom_sf"/>
</dbReference>
<dbReference type="InterPro" id="IPR036273">
    <property type="entry name" value="CRAL/TRIO_N_dom_sf"/>
</dbReference>
<dbReference type="PANTHER" id="PTHR10174">
    <property type="entry name" value="ALPHA-TOCOPHEROL TRANSFER PROTEIN-RELATED"/>
    <property type="match status" value="1"/>
</dbReference>
<dbReference type="CDD" id="cd00170">
    <property type="entry name" value="SEC14"/>
    <property type="match status" value="1"/>
</dbReference>
<proteinExistence type="predicted"/>
<dbReference type="InterPro" id="IPR001251">
    <property type="entry name" value="CRAL-TRIO_dom"/>
</dbReference>
<evidence type="ECO:0000313" key="3">
    <source>
        <dbReference type="RefSeq" id="XP_052742592.1"/>
    </source>
</evidence>
<sequence>MPQDTNKDVAYIKEWMAKEPHLPTDFDDDLIIKFLHSCYYSLEKTKKCIDRFCTSRSQMVEVYTNRDPISPHMKTAFSITMVSTYKWGESEILIQKFTDPNMEKFVFYDFLRTHTLQGEYWIRRPFLADGHYIILDMSDYNLKMMSKINFMYLRDYIMFLLEGMPIRVKKIFAINAPYFYDKFYALIKPALPAEICDIIHFFPDHESLYTIIDRKCLPTEYGGEAQSIVEQNKEWNKAIIERRKIYLNENLWKADLKKKSKVNGDNTMSGSFRTLAID</sequence>
<gene>
    <name evidence="3" type="primary">LOC112054171</name>
</gene>
<reference evidence="3" key="1">
    <citation type="submission" date="2025-08" db="UniProtKB">
        <authorList>
            <consortium name="RefSeq"/>
        </authorList>
    </citation>
    <scope>IDENTIFICATION</scope>
</reference>
<dbReference type="RefSeq" id="XP_052742592.1">
    <property type="nucleotide sequence ID" value="XM_052886632.1"/>
</dbReference>
<dbReference type="PROSITE" id="PS50191">
    <property type="entry name" value="CRAL_TRIO"/>
    <property type="match status" value="1"/>
</dbReference>
<dbReference type="Proteomes" id="UP001652582">
    <property type="component" value="Chromosome 17"/>
</dbReference>
<name>A0ABM3LU49_BICAN</name>
<dbReference type="SUPFAM" id="SSF46938">
    <property type="entry name" value="CRAL/TRIO N-terminal domain"/>
    <property type="match status" value="1"/>
</dbReference>
<evidence type="ECO:0000259" key="1">
    <source>
        <dbReference type="PROSITE" id="PS50191"/>
    </source>
</evidence>
<dbReference type="Pfam" id="PF00650">
    <property type="entry name" value="CRAL_TRIO"/>
    <property type="match status" value="1"/>
</dbReference>
<feature type="domain" description="CRAL-TRIO" evidence="1">
    <location>
        <begin position="133"/>
        <end position="229"/>
    </location>
</feature>
<keyword evidence="2" id="KW-1185">Reference proteome</keyword>
<evidence type="ECO:0000313" key="2">
    <source>
        <dbReference type="Proteomes" id="UP001652582"/>
    </source>
</evidence>
<accession>A0ABM3LU49</accession>